<dbReference type="EMBL" id="VSSQ01091332">
    <property type="protein sequence ID" value="MPN36920.1"/>
    <property type="molecule type" value="Genomic_DNA"/>
</dbReference>
<accession>A0A645HDX3</accession>
<sequence length="133" mass="15008">MFVAGKIISGPDRRISLSSRIGCPGNIQRPKPFQLLTSTFIGSAGHLHSIHIVRLFCGSSVPVKIKFNQIRNTLSPRRRLIHIVPKAIDAHPGIKAKHFSPPLTCLRIRKIREMGFPRPYITRILFSIGVFYK</sequence>
<name>A0A645HDX3_9ZZZZ</name>
<dbReference type="AlphaFoldDB" id="A0A645HDX3"/>
<protein>
    <submittedName>
        <fullName evidence="1">Uncharacterized protein</fullName>
    </submittedName>
</protein>
<proteinExistence type="predicted"/>
<organism evidence="1">
    <name type="scientific">bioreactor metagenome</name>
    <dbReference type="NCBI Taxonomy" id="1076179"/>
    <lineage>
        <taxon>unclassified sequences</taxon>
        <taxon>metagenomes</taxon>
        <taxon>ecological metagenomes</taxon>
    </lineage>
</organism>
<comment type="caution">
    <text evidence="1">The sequence shown here is derived from an EMBL/GenBank/DDBJ whole genome shotgun (WGS) entry which is preliminary data.</text>
</comment>
<gene>
    <name evidence="1" type="ORF">SDC9_184432</name>
</gene>
<reference evidence="1" key="1">
    <citation type="submission" date="2019-08" db="EMBL/GenBank/DDBJ databases">
        <authorList>
            <person name="Kucharzyk K."/>
            <person name="Murdoch R.W."/>
            <person name="Higgins S."/>
            <person name="Loffler F."/>
        </authorList>
    </citation>
    <scope>NUCLEOTIDE SEQUENCE</scope>
</reference>
<evidence type="ECO:0000313" key="1">
    <source>
        <dbReference type="EMBL" id="MPN36920.1"/>
    </source>
</evidence>